<dbReference type="AlphaFoldDB" id="A0A846MQ98"/>
<feature type="transmembrane region" description="Helical" evidence="1">
    <location>
        <begin position="45"/>
        <end position="71"/>
    </location>
</feature>
<keyword evidence="1" id="KW-0472">Membrane</keyword>
<proteinExistence type="predicted"/>
<dbReference type="Pfam" id="PF11297">
    <property type="entry name" value="DUF3098"/>
    <property type="match status" value="1"/>
</dbReference>
<sequence length="79" mass="8673">MKNTQNPSNTPPSVFGKQNYILLIVSVLIIALGYILMLLDNEPFGFGFLGLTLGPIVSFLGFMMVFVALFYKKKGSPEA</sequence>
<accession>A0A846MQ98</accession>
<comment type="caution">
    <text evidence="2">The sequence shown here is derived from an EMBL/GenBank/DDBJ whole genome shotgun (WGS) entry which is preliminary data.</text>
</comment>
<evidence type="ECO:0000313" key="3">
    <source>
        <dbReference type="Proteomes" id="UP000537126"/>
    </source>
</evidence>
<dbReference type="RefSeq" id="WP_166919006.1">
    <property type="nucleotide sequence ID" value="NZ_JAASRN010000002.1"/>
</dbReference>
<protein>
    <submittedName>
        <fullName evidence="2">Putative membrane protein</fullName>
    </submittedName>
</protein>
<keyword evidence="3" id="KW-1185">Reference proteome</keyword>
<feature type="transmembrane region" description="Helical" evidence="1">
    <location>
        <begin position="20"/>
        <end position="39"/>
    </location>
</feature>
<dbReference type="EMBL" id="JAASRN010000002">
    <property type="protein sequence ID" value="NIK73733.1"/>
    <property type="molecule type" value="Genomic_DNA"/>
</dbReference>
<name>A0A846MQ98_9BACT</name>
<dbReference type="Proteomes" id="UP000537126">
    <property type="component" value="Unassembled WGS sequence"/>
</dbReference>
<evidence type="ECO:0000256" key="1">
    <source>
        <dbReference type="SAM" id="Phobius"/>
    </source>
</evidence>
<keyword evidence="1" id="KW-0812">Transmembrane</keyword>
<dbReference type="InterPro" id="IPR021448">
    <property type="entry name" value="DUF3098"/>
</dbReference>
<organism evidence="2 3">
    <name type="scientific">Thermonema lapsum</name>
    <dbReference type="NCBI Taxonomy" id="28195"/>
    <lineage>
        <taxon>Bacteria</taxon>
        <taxon>Pseudomonadati</taxon>
        <taxon>Bacteroidota</taxon>
        <taxon>Cytophagia</taxon>
        <taxon>Cytophagales</taxon>
        <taxon>Thermonemataceae</taxon>
        <taxon>Thermonema</taxon>
    </lineage>
</organism>
<keyword evidence="1" id="KW-1133">Transmembrane helix</keyword>
<gene>
    <name evidence="2" type="ORF">FHS56_001246</name>
</gene>
<evidence type="ECO:0000313" key="2">
    <source>
        <dbReference type="EMBL" id="NIK73733.1"/>
    </source>
</evidence>
<reference evidence="2 3" key="1">
    <citation type="submission" date="2020-03" db="EMBL/GenBank/DDBJ databases">
        <title>Genomic Encyclopedia of Type Strains, Phase IV (KMG-IV): sequencing the most valuable type-strain genomes for metagenomic binning, comparative biology and taxonomic classification.</title>
        <authorList>
            <person name="Goeker M."/>
        </authorList>
    </citation>
    <scope>NUCLEOTIDE SEQUENCE [LARGE SCALE GENOMIC DNA]</scope>
    <source>
        <strain evidence="2 3">DSM 5718</strain>
    </source>
</reference>